<evidence type="ECO:0000313" key="3">
    <source>
        <dbReference type="Proteomes" id="UP000027265"/>
    </source>
</evidence>
<keyword evidence="3" id="KW-1185">Reference proteome</keyword>
<evidence type="ECO:0000313" key="2">
    <source>
        <dbReference type="EMBL" id="KDQ62446.1"/>
    </source>
</evidence>
<dbReference type="Pfam" id="PF12937">
    <property type="entry name" value="F-box-like"/>
    <property type="match status" value="1"/>
</dbReference>
<dbReference type="InterPro" id="IPR032675">
    <property type="entry name" value="LRR_dom_sf"/>
</dbReference>
<dbReference type="SUPFAM" id="SSF48452">
    <property type="entry name" value="TPR-like"/>
    <property type="match status" value="1"/>
</dbReference>
<dbReference type="OrthoDB" id="2423701at2759"/>
<sequence length="587" mass="65883">MTNAMWKDHFEKGVAAFRASNLDRSLDYFNQAILAGAKGLTVYDSRAAVLEKLGQTKDALKDSKTVIDIAPTQWQGYARSSRLFLKLGKHNAASTMADMALDRLKPDDTKRRAEMNALKRQAFDAKMTAAVALRREHSKTFYHFGKLPVEVVATIFGMHVAEDAVQVLTLSQVSRRWRDIAVSTPALWDALVLSQRNPVRKAKVWKERSKGRIRVLSLRSGLESKVDQTMEQLADLSWECLRTLHIHCTAIHPSRFLQYFVTFNREDALHHLHRLSIDGHEDNTGTPLDSTLPTWFRKVPLPSLQVLELRRVSVDWQAISHHVTSLVSLSAHDMILPSYPIFAMLQANPLLESLSLSPCLVNQTIFPSRDDFSLSLLNLKHLDLASFDVWANFFFKVSTTPNLQTLKLCNLRLPLDDSFDRLLNGEGGLKSLTHLRIERCGFSPNVLMRVLQAASALETLELVQIGCDLNDVVEALVDPNSTPLSRLAWGEASSPYPRLCPQLTYLHLPHCPSIKTGPIIRLVKSRLVDWPSTPGADGNGDSRVTPMKSLVLDGCSRIEADSLPWLRSKVPVVSCVYLTKKAAKYKR</sequence>
<reference evidence="3" key="1">
    <citation type="journal article" date="2014" name="Proc. Natl. Acad. Sci. U.S.A.">
        <title>Extensive sampling of basidiomycete genomes demonstrates inadequacy of the white-rot/brown-rot paradigm for wood decay fungi.</title>
        <authorList>
            <person name="Riley R."/>
            <person name="Salamov A.A."/>
            <person name="Brown D.W."/>
            <person name="Nagy L.G."/>
            <person name="Floudas D."/>
            <person name="Held B.W."/>
            <person name="Levasseur A."/>
            <person name="Lombard V."/>
            <person name="Morin E."/>
            <person name="Otillar R."/>
            <person name="Lindquist E.A."/>
            <person name="Sun H."/>
            <person name="LaButti K.M."/>
            <person name="Schmutz J."/>
            <person name="Jabbour D."/>
            <person name="Luo H."/>
            <person name="Baker S.E."/>
            <person name="Pisabarro A.G."/>
            <person name="Walton J.D."/>
            <person name="Blanchette R.A."/>
            <person name="Henrissat B."/>
            <person name="Martin F."/>
            <person name="Cullen D."/>
            <person name="Hibbett D.S."/>
            <person name="Grigoriev I.V."/>
        </authorList>
    </citation>
    <scope>NUCLEOTIDE SEQUENCE [LARGE SCALE GENOMIC DNA]</scope>
    <source>
        <strain evidence="3">MUCL 33604</strain>
    </source>
</reference>
<accession>A0A067QIN6</accession>
<dbReference type="GO" id="GO:0031146">
    <property type="term" value="P:SCF-dependent proteasomal ubiquitin-dependent protein catabolic process"/>
    <property type="evidence" value="ECO:0007669"/>
    <property type="project" value="TreeGrafter"/>
</dbReference>
<dbReference type="Gene3D" id="3.80.10.10">
    <property type="entry name" value="Ribonuclease Inhibitor"/>
    <property type="match status" value="1"/>
</dbReference>
<dbReference type="AlphaFoldDB" id="A0A067QIN6"/>
<dbReference type="Proteomes" id="UP000027265">
    <property type="component" value="Unassembled WGS sequence"/>
</dbReference>
<dbReference type="PANTHER" id="PTHR13318">
    <property type="entry name" value="PARTNER OF PAIRED, ISOFORM B-RELATED"/>
    <property type="match status" value="1"/>
</dbReference>
<dbReference type="InParanoid" id="A0A067QIN6"/>
<protein>
    <recommendedName>
        <fullName evidence="1">F-box domain-containing protein</fullName>
    </recommendedName>
</protein>
<dbReference type="InterPro" id="IPR036047">
    <property type="entry name" value="F-box-like_dom_sf"/>
</dbReference>
<dbReference type="Gene3D" id="1.20.1280.50">
    <property type="match status" value="1"/>
</dbReference>
<evidence type="ECO:0000259" key="1">
    <source>
        <dbReference type="PROSITE" id="PS50181"/>
    </source>
</evidence>
<dbReference type="HOGENOM" id="CLU_511015_0_0_1"/>
<dbReference type="Gene3D" id="1.25.40.10">
    <property type="entry name" value="Tetratricopeptide repeat domain"/>
    <property type="match status" value="1"/>
</dbReference>
<dbReference type="SUPFAM" id="SSF81383">
    <property type="entry name" value="F-box domain"/>
    <property type="match status" value="1"/>
</dbReference>
<dbReference type="SUPFAM" id="SSF52047">
    <property type="entry name" value="RNI-like"/>
    <property type="match status" value="1"/>
</dbReference>
<feature type="domain" description="F-box" evidence="1">
    <location>
        <begin position="141"/>
        <end position="191"/>
    </location>
</feature>
<organism evidence="2 3">
    <name type="scientific">Jaapia argillacea MUCL 33604</name>
    <dbReference type="NCBI Taxonomy" id="933084"/>
    <lineage>
        <taxon>Eukaryota</taxon>
        <taxon>Fungi</taxon>
        <taxon>Dikarya</taxon>
        <taxon>Basidiomycota</taxon>
        <taxon>Agaricomycotina</taxon>
        <taxon>Agaricomycetes</taxon>
        <taxon>Agaricomycetidae</taxon>
        <taxon>Jaapiales</taxon>
        <taxon>Jaapiaceae</taxon>
        <taxon>Jaapia</taxon>
    </lineage>
</organism>
<name>A0A067QIN6_9AGAM</name>
<dbReference type="GO" id="GO:0019005">
    <property type="term" value="C:SCF ubiquitin ligase complex"/>
    <property type="evidence" value="ECO:0007669"/>
    <property type="project" value="TreeGrafter"/>
</dbReference>
<dbReference type="InterPro" id="IPR011990">
    <property type="entry name" value="TPR-like_helical_dom_sf"/>
</dbReference>
<dbReference type="PROSITE" id="PS50181">
    <property type="entry name" value="FBOX"/>
    <property type="match status" value="1"/>
</dbReference>
<gene>
    <name evidence="2" type="ORF">JAAARDRAFT_149341</name>
</gene>
<dbReference type="EMBL" id="KL197711">
    <property type="protein sequence ID" value="KDQ62446.1"/>
    <property type="molecule type" value="Genomic_DNA"/>
</dbReference>
<proteinExistence type="predicted"/>
<dbReference type="InterPro" id="IPR001810">
    <property type="entry name" value="F-box_dom"/>
</dbReference>
<dbReference type="STRING" id="933084.A0A067QIN6"/>